<dbReference type="GO" id="GO:0003924">
    <property type="term" value="F:GTPase activity"/>
    <property type="evidence" value="ECO:0007669"/>
    <property type="project" value="InterPro"/>
</dbReference>
<dbReference type="SMART" id="SM00173">
    <property type="entry name" value="RAS"/>
    <property type="match status" value="1"/>
</dbReference>
<feature type="domain" description="Miro" evidence="16">
    <location>
        <begin position="11"/>
        <end position="182"/>
    </location>
</feature>
<comment type="similarity">
    <text evidence="2 14">Belongs to the mitochondrial Rho GTPase family.</text>
</comment>
<evidence type="ECO:0000256" key="12">
    <source>
        <dbReference type="ARBA" id="ARBA00023134"/>
    </source>
</evidence>
<sequence>MAAAASESAKLRSIRLLLVGDELVGKTSLILSLVSEQFPFSVPPRTQPITIPPDVTPEHVATILVDTSLREQTENDIGSEIVRADVICLVYSIVDDETFHRLSKYWLPKIREKLGDNHKVPVILVGNKSDERFEYRDQESSLNRAIPIMHKFKEVETSLECSAKTMKNLAELFFYAQKAVLYPHAPLYSSVDQMLTDKCVAALTRVFKICDMDNDGVWSEDEMQEFQERCYNTPLLPQAMDEVRSCISKHLPQGVKDNGITLDGYLYLNMMFIHRGRQEATWTVLRKFGYDDDLELSDSYRSLTKLQPGTKAEISTQGAHYLLCLFTKYDKDEDDLLSDFEFQSLLSVSNKRMIGQDWYQSVETDPRFALTRRGFLSLFQLTAYFNPSFTADVLAHFGYSYQMAENDVNSAFDVYKEGAGEVKKGSKDQTSKIFLCNVIGNRGAGKTSFMQGFLGRNLAVQNKFRDKIDTQATLHVINQISVYGAMRFLILRRTREYNLDPKEMKSDVNCFIFDATSRDSFIYVQKYYERYQMHFGSRSVPSLFVAAKNDLVTDDGNLLADVRAFCFERGMQAPRCISVNVNTIPTDIYLELATLAAYRGARTKFHTPPSNGGLSSGFYRIRKRFSNFLSWISKQRLLYRSGLVLIAVLLAGGVFYAKNSSSPIVLNWRQANNFWSSM</sequence>
<dbReference type="GO" id="GO:0005741">
    <property type="term" value="C:mitochondrial outer membrane"/>
    <property type="evidence" value="ECO:0007669"/>
    <property type="project" value="UniProtKB-SubCell"/>
</dbReference>
<dbReference type="SUPFAM" id="SSF52540">
    <property type="entry name" value="P-loop containing nucleoside triphosphate hydrolases"/>
    <property type="match status" value="2"/>
</dbReference>
<dbReference type="OrthoDB" id="10020961at2759"/>
<dbReference type="SMART" id="SM00175">
    <property type="entry name" value="RAB"/>
    <property type="match status" value="1"/>
</dbReference>
<dbReference type="PROSITE" id="PS51419">
    <property type="entry name" value="RAB"/>
    <property type="match status" value="1"/>
</dbReference>
<keyword evidence="13 14" id="KW-0472">Membrane</keyword>
<dbReference type="Pfam" id="PF00071">
    <property type="entry name" value="Ras"/>
    <property type="match status" value="1"/>
</dbReference>
<dbReference type="Proteomes" id="UP000186922">
    <property type="component" value="Unassembled WGS sequence"/>
</dbReference>
<keyword evidence="18" id="KW-1185">Reference proteome</keyword>
<keyword evidence="12 14" id="KW-0342">GTP-binding</keyword>
<evidence type="ECO:0000256" key="3">
    <source>
        <dbReference type="ARBA" id="ARBA00022692"/>
    </source>
</evidence>
<dbReference type="EMBL" id="BDGG01000002">
    <property type="protein sequence ID" value="GAU93540.1"/>
    <property type="molecule type" value="Genomic_DNA"/>
</dbReference>
<dbReference type="PIRSF" id="PIRSF037488">
    <property type="entry name" value="Mt_Rho_GTPase"/>
    <property type="match status" value="1"/>
</dbReference>
<dbReference type="FunFam" id="3.40.50.300:FF:000170">
    <property type="entry name" value="Mitochondrial Rho GTPase"/>
    <property type="match status" value="1"/>
</dbReference>
<proteinExistence type="inferred from homology"/>
<name>A0A1D1UY62_RAMVA</name>
<dbReference type="GO" id="GO:0005525">
    <property type="term" value="F:GTP binding"/>
    <property type="evidence" value="ECO:0007669"/>
    <property type="project" value="UniProtKB-KW"/>
</dbReference>
<dbReference type="EC" id="3.6.5.-" evidence="14"/>
<dbReference type="FunFam" id="1.10.238.10:FF:000011">
    <property type="entry name" value="Mitochondrial Rho GTPase"/>
    <property type="match status" value="1"/>
</dbReference>
<evidence type="ECO:0000313" key="17">
    <source>
        <dbReference type="EMBL" id="GAU93540.1"/>
    </source>
</evidence>
<evidence type="ECO:0000256" key="2">
    <source>
        <dbReference type="ARBA" id="ARBA00007981"/>
    </source>
</evidence>
<reference evidence="17 18" key="1">
    <citation type="journal article" date="2016" name="Nat. Commun.">
        <title>Extremotolerant tardigrade genome and improved radiotolerance of human cultured cells by tardigrade-unique protein.</title>
        <authorList>
            <person name="Hashimoto T."/>
            <person name="Horikawa D.D."/>
            <person name="Saito Y."/>
            <person name="Kuwahara H."/>
            <person name="Kozuka-Hata H."/>
            <person name="Shin-I T."/>
            <person name="Minakuchi Y."/>
            <person name="Ohishi K."/>
            <person name="Motoyama A."/>
            <person name="Aizu T."/>
            <person name="Enomoto A."/>
            <person name="Kondo K."/>
            <person name="Tanaka S."/>
            <person name="Hara Y."/>
            <person name="Koshikawa S."/>
            <person name="Sagara H."/>
            <person name="Miura T."/>
            <person name="Yokobori S."/>
            <person name="Miyagawa K."/>
            <person name="Suzuki Y."/>
            <person name="Kubo T."/>
            <person name="Oyama M."/>
            <person name="Kohara Y."/>
            <person name="Fujiyama A."/>
            <person name="Arakawa K."/>
            <person name="Katayama T."/>
            <person name="Toyoda A."/>
            <person name="Kunieda T."/>
        </authorList>
    </citation>
    <scope>NUCLEOTIDE SEQUENCE [LARGE SCALE GENOMIC DNA]</scope>
    <source>
        <strain evidence="17 18">YOKOZUNA-1</strain>
    </source>
</reference>
<evidence type="ECO:0000256" key="15">
    <source>
        <dbReference type="SAM" id="Phobius"/>
    </source>
</evidence>
<dbReference type="InterPro" id="IPR013567">
    <property type="entry name" value="EF_hand_assoc_2"/>
</dbReference>
<keyword evidence="5" id="KW-0677">Repeat</keyword>
<dbReference type="SMART" id="SM00174">
    <property type="entry name" value="RHO"/>
    <property type="match status" value="1"/>
</dbReference>
<dbReference type="GO" id="GO:0007005">
    <property type="term" value="P:mitochondrion organization"/>
    <property type="evidence" value="ECO:0007669"/>
    <property type="project" value="InterPro"/>
</dbReference>
<feature type="transmembrane region" description="Helical" evidence="15">
    <location>
        <begin position="637"/>
        <end position="657"/>
    </location>
</feature>
<dbReference type="AlphaFoldDB" id="A0A1D1UY62"/>
<evidence type="ECO:0000256" key="5">
    <source>
        <dbReference type="ARBA" id="ARBA00022737"/>
    </source>
</evidence>
<protein>
    <recommendedName>
        <fullName evidence="14">Mitochondrial Rho GTPase</fullName>
        <ecNumber evidence="14">3.6.5.-</ecNumber>
    </recommendedName>
</protein>
<evidence type="ECO:0000256" key="14">
    <source>
        <dbReference type="PIRNR" id="PIRNR037488"/>
    </source>
</evidence>
<dbReference type="Pfam" id="PF08356">
    <property type="entry name" value="EF_assoc_2"/>
    <property type="match status" value="1"/>
</dbReference>
<evidence type="ECO:0000256" key="11">
    <source>
        <dbReference type="ARBA" id="ARBA00023128"/>
    </source>
</evidence>
<accession>A0A1D1UY62</accession>
<comment type="function">
    <text evidence="14">Mitochondrial GTPase involved in mitochondrial trafficking. Probably involved in control of anterograde transport of mitochondria and their subcellular distribution.</text>
</comment>
<dbReference type="InterPro" id="IPR018247">
    <property type="entry name" value="EF_Hand_1_Ca_BS"/>
</dbReference>
<keyword evidence="6 14" id="KW-0547">Nucleotide-binding</keyword>
<evidence type="ECO:0000256" key="4">
    <source>
        <dbReference type="ARBA" id="ARBA00022723"/>
    </source>
</evidence>
<keyword evidence="8 14" id="KW-0378">Hydrolase</keyword>
<evidence type="ECO:0000256" key="1">
    <source>
        <dbReference type="ARBA" id="ARBA00004200"/>
    </source>
</evidence>
<comment type="caution">
    <text evidence="17">The sequence shown here is derived from an EMBL/GenBank/DDBJ whole genome shotgun (WGS) entry which is preliminary data.</text>
</comment>
<dbReference type="GO" id="GO:0007264">
    <property type="term" value="P:small GTPase-mediated signal transduction"/>
    <property type="evidence" value="ECO:0007669"/>
    <property type="project" value="InterPro"/>
</dbReference>
<keyword evidence="3 15" id="KW-0812">Transmembrane</keyword>
<dbReference type="InterPro" id="IPR001806">
    <property type="entry name" value="Small_GTPase"/>
</dbReference>
<dbReference type="PANTHER" id="PTHR24072">
    <property type="entry name" value="RHO FAMILY GTPASE"/>
    <property type="match status" value="1"/>
</dbReference>
<dbReference type="PROSITE" id="PS00018">
    <property type="entry name" value="EF_HAND_1"/>
    <property type="match status" value="1"/>
</dbReference>
<evidence type="ECO:0000256" key="7">
    <source>
        <dbReference type="ARBA" id="ARBA00022787"/>
    </source>
</evidence>
<keyword evidence="9 14" id="KW-0106">Calcium</keyword>
<evidence type="ECO:0000256" key="8">
    <source>
        <dbReference type="ARBA" id="ARBA00022801"/>
    </source>
</evidence>
<dbReference type="InterPro" id="IPR027417">
    <property type="entry name" value="P-loop_NTPase"/>
</dbReference>
<dbReference type="PRINTS" id="PR00449">
    <property type="entry name" value="RASTRNSFRMNG"/>
</dbReference>
<dbReference type="InterPro" id="IPR011992">
    <property type="entry name" value="EF-hand-dom_pair"/>
</dbReference>
<dbReference type="GO" id="GO:0005509">
    <property type="term" value="F:calcium ion binding"/>
    <property type="evidence" value="ECO:0007669"/>
    <property type="project" value="InterPro"/>
</dbReference>
<dbReference type="Gene3D" id="1.10.238.10">
    <property type="entry name" value="EF-hand"/>
    <property type="match status" value="2"/>
</dbReference>
<dbReference type="InterPro" id="IPR013566">
    <property type="entry name" value="EF_hand_assoc_1"/>
</dbReference>
<dbReference type="Gene3D" id="3.40.50.300">
    <property type="entry name" value="P-loop containing nucleotide triphosphate hydrolases"/>
    <property type="match status" value="2"/>
</dbReference>
<organism evidence="17 18">
    <name type="scientific">Ramazzottius varieornatus</name>
    <name type="common">Water bear</name>
    <name type="synonym">Tardigrade</name>
    <dbReference type="NCBI Taxonomy" id="947166"/>
    <lineage>
        <taxon>Eukaryota</taxon>
        <taxon>Metazoa</taxon>
        <taxon>Ecdysozoa</taxon>
        <taxon>Tardigrada</taxon>
        <taxon>Eutardigrada</taxon>
        <taxon>Parachela</taxon>
        <taxon>Hypsibioidea</taxon>
        <taxon>Ramazzottiidae</taxon>
        <taxon>Ramazzottius</taxon>
    </lineage>
</organism>
<evidence type="ECO:0000256" key="10">
    <source>
        <dbReference type="ARBA" id="ARBA00022989"/>
    </source>
</evidence>
<comment type="subcellular location">
    <subcellularLocation>
        <location evidence="1 14">Mitochondrion outer membrane</location>
        <topology evidence="1 14">Single-pass type IV membrane protein</topology>
    </subcellularLocation>
</comment>
<evidence type="ECO:0000256" key="9">
    <source>
        <dbReference type="ARBA" id="ARBA00022837"/>
    </source>
</evidence>
<dbReference type="PROSITE" id="PS51423">
    <property type="entry name" value="MIRO"/>
    <property type="match status" value="1"/>
</dbReference>
<evidence type="ECO:0000256" key="13">
    <source>
        <dbReference type="ARBA" id="ARBA00023136"/>
    </source>
</evidence>
<keyword evidence="11 14" id="KW-0496">Mitochondrion</keyword>
<dbReference type="Pfam" id="PF08355">
    <property type="entry name" value="EF_assoc_1"/>
    <property type="match status" value="1"/>
</dbReference>
<dbReference type="STRING" id="947166.A0A1D1UY62"/>
<keyword evidence="7 14" id="KW-1000">Mitochondrion outer membrane</keyword>
<dbReference type="SUPFAM" id="SSF47473">
    <property type="entry name" value="EF-hand"/>
    <property type="match status" value="1"/>
</dbReference>
<dbReference type="InterPro" id="IPR003578">
    <property type="entry name" value="Small_GTPase_Rho"/>
</dbReference>
<gene>
    <name evidence="17" type="primary">RvY_05466-1</name>
    <name evidence="17" type="synonym">RvY_05466.1</name>
    <name evidence="17" type="ORF">RvY_05466</name>
</gene>
<evidence type="ECO:0000259" key="16">
    <source>
        <dbReference type="PROSITE" id="PS51423"/>
    </source>
</evidence>
<evidence type="ECO:0000256" key="6">
    <source>
        <dbReference type="ARBA" id="ARBA00022741"/>
    </source>
</evidence>
<keyword evidence="4" id="KW-0479">Metal-binding</keyword>
<dbReference type="InterPro" id="IPR020860">
    <property type="entry name" value="MIRO_dom"/>
</dbReference>
<keyword evidence="10 15" id="KW-1133">Transmembrane helix</keyword>
<dbReference type="InterPro" id="IPR021181">
    <property type="entry name" value="Miro"/>
</dbReference>
<evidence type="ECO:0000313" key="18">
    <source>
        <dbReference type="Proteomes" id="UP000186922"/>
    </source>
</evidence>